<proteinExistence type="predicted"/>
<comment type="caution">
    <text evidence="1">The sequence shown here is derived from an EMBL/GenBank/DDBJ whole genome shotgun (WGS) entry which is preliminary data.</text>
</comment>
<dbReference type="Proteomes" id="UP001165190">
    <property type="component" value="Unassembled WGS sequence"/>
</dbReference>
<reference evidence="1" key="1">
    <citation type="submission" date="2023-05" db="EMBL/GenBank/DDBJ databases">
        <title>Genome and transcriptome analyses reveal genes involved in the formation of fine ridges on petal epidermal cells in Hibiscus trionum.</title>
        <authorList>
            <person name="Koshimizu S."/>
            <person name="Masuda S."/>
            <person name="Ishii T."/>
            <person name="Shirasu K."/>
            <person name="Hoshino A."/>
            <person name="Arita M."/>
        </authorList>
    </citation>
    <scope>NUCLEOTIDE SEQUENCE</scope>
    <source>
        <strain evidence="1">Hamamatsu line</strain>
    </source>
</reference>
<organism evidence="1 2">
    <name type="scientific">Hibiscus trionum</name>
    <name type="common">Flower of an hour</name>
    <dbReference type="NCBI Taxonomy" id="183268"/>
    <lineage>
        <taxon>Eukaryota</taxon>
        <taxon>Viridiplantae</taxon>
        <taxon>Streptophyta</taxon>
        <taxon>Embryophyta</taxon>
        <taxon>Tracheophyta</taxon>
        <taxon>Spermatophyta</taxon>
        <taxon>Magnoliopsida</taxon>
        <taxon>eudicotyledons</taxon>
        <taxon>Gunneridae</taxon>
        <taxon>Pentapetalae</taxon>
        <taxon>rosids</taxon>
        <taxon>malvids</taxon>
        <taxon>Malvales</taxon>
        <taxon>Malvaceae</taxon>
        <taxon>Malvoideae</taxon>
        <taxon>Hibiscus</taxon>
    </lineage>
</organism>
<dbReference type="EMBL" id="BSYR01000003">
    <property type="protein sequence ID" value="GMI64394.1"/>
    <property type="molecule type" value="Genomic_DNA"/>
</dbReference>
<dbReference type="PANTHER" id="PTHR36707:SF1">
    <property type="entry name" value="T20M3.17 PROTEIN"/>
    <property type="match status" value="1"/>
</dbReference>
<dbReference type="AlphaFoldDB" id="A0A9W7GT23"/>
<dbReference type="PANTHER" id="PTHR36707">
    <property type="entry name" value="T20M3.17 PROTEIN"/>
    <property type="match status" value="1"/>
</dbReference>
<protein>
    <submittedName>
        <fullName evidence="1">Uncharacterized protein</fullName>
    </submittedName>
</protein>
<keyword evidence="2" id="KW-1185">Reference proteome</keyword>
<gene>
    <name evidence="1" type="ORF">HRI_000108700</name>
</gene>
<accession>A0A9W7GT23</accession>
<name>A0A9W7GT23_HIBTR</name>
<dbReference type="OrthoDB" id="773993at2759"/>
<evidence type="ECO:0000313" key="2">
    <source>
        <dbReference type="Proteomes" id="UP001165190"/>
    </source>
</evidence>
<evidence type="ECO:0000313" key="1">
    <source>
        <dbReference type="EMBL" id="GMI64394.1"/>
    </source>
</evidence>
<sequence>MPSRLRESTKVSTEDQILPLKVAQDDVTSNEEVPIEMFIGLTEFDGHEGIDSELTEGVFLLDEALS</sequence>